<dbReference type="RefSeq" id="XP_003577558.1">
    <property type="nucleotide sequence ID" value="XM_003577510.4"/>
</dbReference>
<reference evidence="2" key="3">
    <citation type="submission" date="2018-08" db="UniProtKB">
        <authorList>
            <consortium name="EnsemblPlants"/>
        </authorList>
    </citation>
    <scope>IDENTIFICATION</scope>
    <source>
        <strain evidence="2">cv. Bd21</strain>
    </source>
</reference>
<dbReference type="EMBL" id="CM000883">
    <property type="protein sequence ID" value="KQJ88502.1"/>
    <property type="molecule type" value="Genomic_DNA"/>
</dbReference>
<dbReference type="Gramene" id="KQJ88502">
    <property type="protein sequence ID" value="KQJ88502"/>
    <property type="gene ID" value="BRADI_4g18945v3"/>
</dbReference>
<name>I1ILP9_BRADI</name>
<accession>I1ILP9</accession>
<organism evidence="1">
    <name type="scientific">Brachypodium distachyon</name>
    <name type="common">Purple false brome</name>
    <name type="synonym">Trachynia distachya</name>
    <dbReference type="NCBI Taxonomy" id="15368"/>
    <lineage>
        <taxon>Eukaryota</taxon>
        <taxon>Viridiplantae</taxon>
        <taxon>Streptophyta</taxon>
        <taxon>Embryophyta</taxon>
        <taxon>Tracheophyta</taxon>
        <taxon>Spermatophyta</taxon>
        <taxon>Magnoliopsida</taxon>
        <taxon>Liliopsida</taxon>
        <taxon>Poales</taxon>
        <taxon>Poaceae</taxon>
        <taxon>BOP clade</taxon>
        <taxon>Pooideae</taxon>
        <taxon>Stipodae</taxon>
        <taxon>Brachypodieae</taxon>
        <taxon>Brachypodium</taxon>
    </lineage>
</organism>
<reference evidence="1" key="2">
    <citation type="submission" date="2017-06" db="EMBL/GenBank/DDBJ databases">
        <title>WGS assembly of Brachypodium distachyon.</title>
        <authorList>
            <consortium name="The International Brachypodium Initiative"/>
            <person name="Lucas S."/>
            <person name="Harmon-Smith M."/>
            <person name="Lail K."/>
            <person name="Tice H."/>
            <person name="Grimwood J."/>
            <person name="Bruce D."/>
            <person name="Barry K."/>
            <person name="Shu S."/>
            <person name="Lindquist E."/>
            <person name="Wang M."/>
            <person name="Pitluck S."/>
            <person name="Vogel J.P."/>
            <person name="Garvin D.F."/>
            <person name="Mockler T.C."/>
            <person name="Schmutz J."/>
            <person name="Rokhsar D."/>
            <person name="Bevan M.W."/>
        </authorList>
    </citation>
    <scope>NUCLEOTIDE SEQUENCE</scope>
    <source>
        <strain evidence="1">Bd21</strain>
    </source>
</reference>
<dbReference type="Proteomes" id="UP000008810">
    <property type="component" value="Chromosome 4"/>
</dbReference>
<evidence type="ECO:0000313" key="3">
    <source>
        <dbReference type="Proteomes" id="UP000008810"/>
    </source>
</evidence>
<dbReference type="GeneID" id="100844314"/>
<evidence type="ECO:0008006" key="4">
    <source>
        <dbReference type="Google" id="ProtNLM"/>
    </source>
</evidence>
<dbReference type="EnsemblPlants" id="KQJ88502">
    <property type="protein sequence ID" value="KQJ88502"/>
    <property type="gene ID" value="BRADI_4g18945v3"/>
</dbReference>
<sequence>MARSGFMDDGHASMMSWLQDSDRSSPIGTVEEFNLGYFDPDYLVEHEFDDEEEKAPVRHGQNVEELDPIAVLMKEILMLKSRVKEEEKNSKSLYDSLIKHEYELAFQDQLIEETESKIVEEKCTMKPYRVSW</sequence>
<reference evidence="1 2" key="1">
    <citation type="journal article" date="2010" name="Nature">
        <title>Genome sequencing and analysis of the model grass Brachypodium distachyon.</title>
        <authorList>
            <consortium name="International Brachypodium Initiative"/>
        </authorList>
    </citation>
    <scope>NUCLEOTIDE SEQUENCE [LARGE SCALE GENOMIC DNA]</scope>
    <source>
        <strain evidence="1">Bd21</strain>
        <strain evidence="2">cv. Bd21</strain>
    </source>
</reference>
<dbReference type="KEGG" id="bdi:100844314"/>
<keyword evidence="3" id="KW-1185">Reference proteome</keyword>
<proteinExistence type="predicted"/>
<evidence type="ECO:0000313" key="1">
    <source>
        <dbReference type="EMBL" id="KQJ88502.1"/>
    </source>
</evidence>
<dbReference type="AlphaFoldDB" id="I1ILP9"/>
<evidence type="ECO:0000313" key="2">
    <source>
        <dbReference type="EnsemblPlants" id="KQJ88502"/>
    </source>
</evidence>
<dbReference type="HOGENOM" id="CLU_144389_0_0_1"/>
<gene>
    <name evidence="2" type="primary">LOC100844314</name>
    <name evidence="1" type="ORF">BRADI_4g18945v3</name>
</gene>
<protein>
    <recommendedName>
        <fullName evidence="4">GTD-binding domain-containing protein</fullName>
    </recommendedName>
</protein>